<protein>
    <submittedName>
        <fullName evidence="1">Uncharacterized protein</fullName>
    </submittedName>
</protein>
<evidence type="ECO:0000313" key="1">
    <source>
        <dbReference type="EMBL" id="NRT18311.1"/>
    </source>
</evidence>
<proteinExistence type="predicted"/>
<reference evidence="1 2" key="1">
    <citation type="submission" date="2020-05" db="EMBL/GenBank/DDBJ databases">
        <title>Genomic Encyclopedia of Type Strains, Phase IV (KMG-V): Genome sequencing to study the core and pangenomes of soil and plant-associated prokaryotes.</title>
        <authorList>
            <person name="Whitman W."/>
        </authorList>
    </citation>
    <scope>NUCLEOTIDE SEQUENCE [LARGE SCALE GENOMIC DNA]</scope>
    <source>
        <strain evidence="1 2">9A</strain>
    </source>
</reference>
<dbReference type="RefSeq" id="WP_173809062.1">
    <property type="nucleotide sequence ID" value="NZ_JABSNP010000004.1"/>
</dbReference>
<comment type="caution">
    <text evidence="1">The sequence shown here is derived from an EMBL/GenBank/DDBJ whole genome shotgun (WGS) entry which is preliminary data.</text>
</comment>
<keyword evidence="2" id="KW-1185">Reference proteome</keyword>
<dbReference type="PROSITE" id="PS51257">
    <property type="entry name" value="PROKAR_LIPOPROTEIN"/>
    <property type="match status" value="1"/>
</dbReference>
<gene>
    <name evidence="1" type="ORF">HNP98_001128</name>
</gene>
<organism evidence="1 2">
    <name type="scientific">Hymenobacter caeli</name>
    <dbReference type="NCBI Taxonomy" id="2735894"/>
    <lineage>
        <taxon>Bacteria</taxon>
        <taxon>Pseudomonadati</taxon>
        <taxon>Bacteroidota</taxon>
        <taxon>Cytophagia</taxon>
        <taxon>Cytophagales</taxon>
        <taxon>Hymenobacteraceae</taxon>
        <taxon>Hymenobacter</taxon>
    </lineage>
</organism>
<name>A0ABX2FMR6_9BACT</name>
<sequence length="138" mass="14584">MHSARLSTLVLALGLTASGCSIFHKRAKAPAPVTEAAPAPAPVAPTPVAAARDLADAMTTVLKLTPDQTDRIRGVLRGTVEQVNAARQQHPAQSPELAAALKRINISSQAELQKIMGPAKYSEFKTKQAQVQAEMARP</sequence>
<evidence type="ECO:0000313" key="2">
    <source>
        <dbReference type="Proteomes" id="UP000779507"/>
    </source>
</evidence>
<dbReference type="EMBL" id="JABSNP010000004">
    <property type="protein sequence ID" value="NRT18311.1"/>
    <property type="molecule type" value="Genomic_DNA"/>
</dbReference>
<dbReference type="Proteomes" id="UP000779507">
    <property type="component" value="Unassembled WGS sequence"/>
</dbReference>
<accession>A0ABX2FMR6</accession>